<proteinExistence type="predicted"/>
<name>A0A383CMF5_9ZZZZ</name>
<gene>
    <name evidence="1" type="ORF">METZ01_LOCUS485682</name>
</gene>
<dbReference type="SUPFAM" id="SSF110849">
    <property type="entry name" value="ParB/Sulfiredoxin"/>
    <property type="match status" value="1"/>
</dbReference>
<feature type="non-terminal residue" evidence="1">
    <location>
        <position position="1"/>
    </location>
</feature>
<dbReference type="Gene3D" id="3.90.1530.10">
    <property type="entry name" value="Conserved hypothetical protein from pyrococcus furiosus pfu- 392566-001, ParB domain"/>
    <property type="match status" value="1"/>
</dbReference>
<dbReference type="EMBL" id="UINC01209698">
    <property type="protein sequence ID" value="SVE32828.1"/>
    <property type="molecule type" value="Genomic_DNA"/>
</dbReference>
<dbReference type="AlphaFoldDB" id="A0A383CMF5"/>
<organism evidence="1">
    <name type="scientific">marine metagenome</name>
    <dbReference type="NCBI Taxonomy" id="408172"/>
    <lineage>
        <taxon>unclassified sequences</taxon>
        <taxon>metagenomes</taxon>
        <taxon>ecological metagenomes</taxon>
    </lineage>
</organism>
<dbReference type="InterPro" id="IPR036086">
    <property type="entry name" value="ParB/Sulfiredoxin_sf"/>
</dbReference>
<evidence type="ECO:0000313" key="1">
    <source>
        <dbReference type="EMBL" id="SVE32828.1"/>
    </source>
</evidence>
<accession>A0A383CMF5</accession>
<protein>
    <submittedName>
        <fullName evidence="1">Uncharacterized protein</fullName>
    </submittedName>
</protein>
<sequence>DVEDVKNSIKEFGIVQPIIVNSDNRIIGGHGRKKALLELMDEGFELDGNLVPVIKGNYSEQQAQLLLLALNKVHGRFDPSDLAHFIQDMESEQLLTAGFKDDEISDLRELLGELGNFEEDYDFNEFDDDDMEPYENMLDQQEVSFSLSTAQAEIVNAELNRVSRASGRTRDEALCLAMAGSASFSVEELTEKYVNVLSVPIPTDTESADLTEAVF</sequence>
<reference evidence="1" key="1">
    <citation type="submission" date="2018-05" db="EMBL/GenBank/DDBJ databases">
        <authorList>
            <person name="Lanie J.A."/>
            <person name="Ng W.-L."/>
            <person name="Kazmierczak K.M."/>
            <person name="Andrzejewski T.M."/>
            <person name="Davidsen T.M."/>
            <person name="Wayne K.J."/>
            <person name="Tettelin H."/>
            <person name="Glass J.I."/>
            <person name="Rusch D."/>
            <person name="Podicherti R."/>
            <person name="Tsui H.-C.T."/>
            <person name="Winkler M.E."/>
        </authorList>
    </citation>
    <scope>NUCLEOTIDE SEQUENCE</scope>
</reference>